<accession>A0A5D6WE84</accession>
<dbReference type="InterPro" id="IPR019546">
    <property type="entry name" value="TAT_signal_bac_arc"/>
</dbReference>
<dbReference type="AlphaFoldDB" id="A0A5D6WE84"/>
<evidence type="ECO:0000313" key="3">
    <source>
        <dbReference type="Proteomes" id="UP000323646"/>
    </source>
</evidence>
<dbReference type="OrthoDB" id="9799970at2"/>
<proteinExistence type="predicted"/>
<keyword evidence="3" id="KW-1185">Reference proteome</keyword>
<dbReference type="PROSITE" id="PS51318">
    <property type="entry name" value="TAT"/>
    <property type="match status" value="1"/>
</dbReference>
<reference evidence="2 3" key="1">
    <citation type="submission" date="2019-08" db="EMBL/GenBank/DDBJ databases">
        <title>Selenomonas sp. mPRGC5 and Selenomonas sp. mPRGC8 isolated from ruminal fluid of dairy goat (Capra hircus).</title>
        <authorList>
            <person name="Poothong S."/>
            <person name="Nuengjamnong C."/>
            <person name="Tanasupawat S."/>
        </authorList>
    </citation>
    <scope>NUCLEOTIDE SEQUENCE [LARGE SCALE GENOMIC DNA]</scope>
    <source>
        <strain evidence="3">mPRGC5</strain>
    </source>
</reference>
<gene>
    <name evidence="2" type="ORF">FZ040_00645</name>
</gene>
<dbReference type="InterPro" id="IPR039561">
    <property type="entry name" value="Peptidase_M15C"/>
</dbReference>
<sequence>MFKKKLSRRDFLKGVGVGLAALNLPAFPNRIEAAPSHSGTNPYIKYVDGKRILEPATAEKYLKRKKNFPYKIDKKSLPYRLFTQYGFEWGGNWSDRKDYQHFELPTSITEILYPNNR</sequence>
<organism evidence="2 3">
    <name type="scientific">Selenomonas ruminis</name>
    <dbReference type="NCBI Taxonomy" id="2593411"/>
    <lineage>
        <taxon>Bacteria</taxon>
        <taxon>Bacillati</taxon>
        <taxon>Bacillota</taxon>
        <taxon>Negativicutes</taxon>
        <taxon>Selenomonadales</taxon>
        <taxon>Selenomonadaceae</taxon>
        <taxon>Selenomonas</taxon>
    </lineage>
</organism>
<name>A0A5D6WE84_9FIRM</name>
<feature type="domain" description="Peptidase M15C" evidence="1">
    <location>
        <begin position="41"/>
        <end position="104"/>
    </location>
</feature>
<dbReference type="EMBL" id="VTOY01000001">
    <property type="protein sequence ID" value="TYZ25138.1"/>
    <property type="molecule type" value="Genomic_DNA"/>
</dbReference>
<dbReference type="SUPFAM" id="SSF55166">
    <property type="entry name" value="Hedgehog/DD-peptidase"/>
    <property type="match status" value="1"/>
</dbReference>
<protein>
    <submittedName>
        <fullName evidence="2">Twin-arginine translocation signal domain-containing protein</fullName>
    </submittedName>
</protein>
<dbReference type="GO" id="GO:0008233">
    <property type="term" value="F:peptidase activity"/>
    <property type="evidence" value="ECO:0007669"/>
    <property type="project" value="InterPro"/>
</dbReference>
<dbReference type="NCBIfam" id="TIGR01409">
    <property type="entry name" value="TAT_signal_seq"/>
    <property type="match status" value="1"/>
</dbReference>
<dbReference type="Pfam" id="PF13539">
    <property type="entry name" value="Peptidase_M15_4"/>
    <property type="match status" value="1"/>
</dbReference>
<dbReference type="InterPro" id="IPR009045">
    <property type="entry name" value="Zn_M74/Hedgehog-like"/>
</dbReference>
<comment type="caution">
    <text evidence="2">The sequence shown here is derived from an EMBL/GenBank/DDBJ whole genome shotgun (WGS) entry which is preliminary data.</text>
</comment>
<evidence type="ECO:0000259" key="1">
    <source>
        <dbReference type="Pfam" id="PF13539"/>
    </source>
</evidence>
<dbReference type="InterPro" id="IPR006311">
    <property type="entry name" value="TAT_signal"/>
</dbReference>
<dbReference type="Proteomes" id="UP000323646">
    <property type="component" value="Unassembled WGS sequence"/>
</dbReference>
<evidence type="ECO:0000313" key="2">
    <source>
        <dbReference type="EMBL" id="TYZ25138.1"/>
    </source>
</evidence>
<dbReference type="RefSeq" id="WP_149170741.1">
    <property type="nucleotide sequence ID" value="NZ_VTOY01000001.1"/>
</dbReference>
<dbReference type="Gene3D" id="3.30.1380.10">
    <property type="match status" value="1"/>
</dbReference>